<keyword evidence="3" id="KW-0202">Cytokine</keyword>
<dbReference type="Proteomes" id="UP001295444">
    <property type="component" value="Chromosome 07"/>
</dbReference>
<sequence>MEILNDHLLDILSIQEEDGKENKRQALRLVVFMRAQSDGLVKEYLHFQGAPLSNPDYNQKPQTEGLPTLEDLPASPWKRLSLSVSAFASLASWFESVILWQTDLNPKAKQLHKRLETCHQQLKALCSSLATILGRTDLSYPSTPTVSKTFAKKIAGYAVCVSFINWLQQTERDLAILIAETAV</sequence>
<reference evidence="5" key="1">
    <citation type="submission" date="2022-03" db="EMBL/GenBank/DDBJ databases">
        <authorList>
            <person name="Alioto T."/>
            <person name="Alioto T."/>
            <person name="Gomez Garrido J."/>
        </authorList>
    </citation>
    <scope>NUCLEOTIDE SEQUENCE</scope>
</reference>
<dbReference type="InterPro" id="IPR010681">
    <property type="entry name" value="PRF/CT"/>
</dbReference>
<comment type="similarity">
    <text evidence="2">Belongs to the IL-6 superfamily.</text>
</comment>
<evidence type="ECO:0000256" key="4">
    <source>
        <dbReference type="ARBA" id="ARBA00022525"/>
    </source>
</evidence>
<name>A0AAD1WJH5_PELCU</name>
<keyword evidence="4" id="KW-0964">Secreted</keyword>
<dbReference type="AlphaFoldDB" id="A0AAD1WJH5"/>
<dbReference type="PANTHER" id="PTHR21353">
    <property type="match status" value="1"/>
</dbReference>
<keyword evidence="6" id="KW-1185">Reference proteome</keyword>
<protein>
    <recommendedName>
        <fullName evidence="7">Ciliary neurotrophic factor</fullName>
    </recommendedName>
</protein>
<evidence type="ECO:0008006" key="7">
    <source>
        <dbReference type="Google" id="ProtNLM"/>
    </source>
</evidence>
<evidence type="ECO:0000313" key="6">
    <source>
        <dbReference type="Proteomes" id="UP001295444"/>
    </source>
</evidence>
<dbReference type="GO" id="GO:0007166">
    <property type="term" value="P:cell surface receptor signaling pathway"/>
    <property type="evidence" value="ECO:0007669"/>
    <property type="project" value="TreeGrafter"/>
</dbReference>
<dbReference type="Gene3D" id="1.20.1250.10">
    <property type="match status" value="1"/>
</dbReference>
<evidence type="ECO:0000313" key="5">
    <source>
        <dbReference type="EMBL" id="CAH2307966.1"/>
    </source>
</evidence>
<accession>A0AAD1WJH5</accession>
<dbReference type="GO" id="GO:0005125">
    <property type="term" value="F:cytokine activity"/>
    <property type="evidence" value="ECO:0007669"/>
    <property type="project" value="UniProtKB-KW"/>
</dbReference>
<dbReference type="InterPro" id="IPR009079">
    <property type="entry name" value="4_helix_cytokine-like_core"/>
</dbReference>
<comment type="subcellular location">
    <subcellularLocation>
        <location evidence="1">Secreted</location>
    </subcellularLocation>
</comment>
<dbReference type="Pfam" id="PF06875">
    <property type="entry name" value="PRF"/>
    <property type="match status" value="1"/>
</dbReference>
<dbReference type="SUPFAM" id="SSF47266">
    <property type="entry name" value="4-helical cytokines"/>
    <property type="match status" value="1"/>
</dbReference>
<organism evidence="5 6">
    <name type="scientific">Pelobates cultripes</name>
    <name type="common">Western spadefoot toad</name>
    <dbReference type="NCBI Taxonomy" id="61616"/>
    <lineage>
        <taxon>Eukaryota</taxon>
        <taxon>Metazoa</taxon>
        <taxon>Chordata</taxon>
        <taxon>Craniata</taxon>
        <taxon>Vertebrata</taxon>
        <taxon>Euteleostomi</taxon>
        <taxon>Amphibia</taxon>
        <taxon>Batrachia</taxon>
        <taxon>Anura</taxon>
        <taxon>Pelobatoidea</taxon>
        <taxon>Pelobatidae</taxon>
        <taxon>Pelobates</taxon>
    </lineage>
</organism>
<dbReference type="PANTHER" id="PTHR21353:SF8">
    <property type="entry name" value="CARDIOTROPHIN-2"/>
    <property type="match status" value="1"/>
</dbReference>
<gene>
    <name evidence="5" type="ORF">PECUL_23A038771</name>
</gene>
<dbReference type="EMBL" id="OW240918">
    <property type="protein sequence ID" value="CAH2307966.1"/>
    <property type="molecule type" value="Genomic_DNA"/>
</dbReference>
<dbReference type="GO" id="GO:0005615">
    <property type="term" value="C:extracellular space"/>
    <property type="evidence" value="ECO:0007669"/>
    <property type="project" value="UniProtKB-KW"/>
</dbReference>
<evidence type="ECO:0000256" key="2">
    <source>
        <dbReference type="ARBA" id="ARBA00007432"/>
    </source>
</evidence>
<evidence type="ECO:0000256" key="1">
    <source>
        <dbReference type="ARBA" id="ARBA00004613"/>
    </source>
</evidence>
<proteinExistence type="inferred from homology"/>
<evidence type="ECO:0000256" key="3">
    <source>
        <dbReference type="ARBA" id="ARBA00022514"/>
    </source>
</evidence>